<name>A0A2H3JD77_WOLCO</name>
<evidence type="ECO:0000313" key="1">
    <source>
        <dbReference type="EMBL" id="PCH36689.1"/>
    </source>
</evidence>
<dbReference type="AlphaFoldDB" id="A0A2H3JD77"/>
<sequence length="331" mass="37078">MEETKRDQRQKQLELRTLDRIHKETLTLLETRTADLHDAQVYLTKTDYVSDAEVVAMVEQLNAKIFQAASHIADSIDFESVVQHSIPQATEKATERATALVGEALVGYLQLARHRDDSFCLQLALQAGMVAFSSWIATTWTFVQDKGKVTFDRVYAQMRSSESQTVAGRWRILARQHARRVLYEDDEVTPYLTKCLARRIVDIFAVSGLQFEGAEDASRTFVSTTHGDRLKSLVESCLQLRRIMGEEVISGDFETIVVAPGEKFDEAHSTDGYANLEDDSPSAMDRQVLCTTAMGLQRVVQVGNTDTEYALHTTILLKPTVALETLGPELC</sequence>
<proteinExistence type="predicted"/>
<dbReference type="STRING" id="742152.A0A2H3JD77"/>
<dbReference type="OMA" id="CEMEPVY"/>
<dbReference type="EMBL" id="KB467887">
    <property type="protein sequence ID" value="PCH36689.1"/>
    <property type="molecule type" value="Genomic_DNA"/>
</dbReference>
<evidence type="ECO:0000313" key="2">
    <source>
        <dbReference type="Proteomes" id="UP000218811"/>
    </source>
</evidence>
<dbReference type="Proteomes" id="UP000218811">
    <property type="component" value="Unassembled WGS sequence"/>
</dbReference>
<feature type="non-terminal residue" evidence="1">
    <location>
        <position position="331"/>
    </location>
</feature>
<reference evidence="1 2" key="1">
    <citation type="journal article" date="2012" name="Science">
        <title>The Paleozoic origin of enzymatic lignin decomposition reconstructed from 31 fungal genomes.</title>
        <authorList>
            <person name="Floudas D."/>
            <person name="Binder M."/>
            <person name="Riley R."/>
            <person name="Barry K."/>
            <person name="Blanchette R.A."/>
            <person name="Henrissat B."/>
            <person name="Martinez A.T."/>
            <person name="Otillar R."/>
            <person name="Spatafora J.W."/>
            <person name="Yadav J.S."/>
            <person name="Aerts A."/>
            <person name="Benoit I."/>
            <person name="Boyd A."/>
            <person name="Carlson A."/>
            <person name="Copeland A."/>
            <person name="Coutinho P.M."/>
            <person name="de Vries R.P."/>
            <person name="Ferreira P."/>
            <person name="Findley K."/>
            <person name="Foster B."/>
            <person name="Gaskell J."/>
            <person name="Glotzer D."/>
            <person name="Gorecki P."/>
            <person name="Heitman J."/>
            <person name="Hesse C."/>
            <person name="Hori C."/>
            <person name="Igarashi K."/>
            <person name="Jurgens J.A."/>
            <person name="Kallen N."/>
            <person name="Kersten P."/>
            <person name="Kohler A."/>
            <person name="Kuees U."/>
            <person name="Kumar T.K.A."/>
            <person name="Kuo A."/>
            <person name="LaButti K."/>
            <person name="Larrondo L.F."/>
            <person name="Lindquist E."/>
            <person name="Ling A."/>
            <person name="Lombard V."/>
            <person name="Lucas S."/>
            <person name="Lundell T."/>
            <person name="Martin R."/>
            <person name="McLaughlin D.J."/>
            <person name="Morgenstern I."/>
            <person name="Morin E."/>
            <person name="Murat C."/>
            <person name="Nagy L.G."/>
            <person name="Nolan M."/>
            <person name="Ohm R.A."/>
            <person name="Patyshakuliyeva A."/>
            <person name="Rokas A."/>
            <person name="Ruiz-Duenas F.J."/>
            <person name="Sabat G."/>
            <person name="Salamov A."/>
            <person name="Samejima M."/>
            <person name="Schmutz J."/>
            <person name="Slot J.C."/>
            <person name="St John F."/>
            <person name="Stenlid J."/>
            <person name="Sun H."/>
            <person name="Sun S."/>
            <person name="Syed K."/>
            <person name="Tsang A."/>
            <person name="Wiebenga A."/>
            <person name="Young D."/>
            <person name="Pisabarro A."/>
            <person name="Eastwood D.C."/>
            <person name="Martin F."/>
            <person name="Cullen D."/>
            <person name="Grigoriev I.V."/>
            <person name="Hibbett D.S."/>
        </authorList>
    </citation>
    <scope>NUCLEOTIDE SEQUENCE [LARGE SCALE GENOMIC DNA]</scope>
    <source>
        <strain evidence="1 2">MD-104</strain>
    </source>
</reference>
<dbReference type="OrthoDB" id="3147752at2759"/>
<accession>A0A2H3JD77</accession>
<gene>
    <name evidence="1" type="ORF">WOLCODRAFT_127533</name>
</gene>
<keyword evidence="2" id="KW-1185">Reference proteome</keyword>
<organism evidence="1 2">
    <name type="scientific">Wolfiporia cocos (strain MD-104)</name>
    <name type="common">Brown rot fungus</name>
    <dbReference type="NCBI Taxonomy" id="742152"/>
    <lineage>
        <taxon>Eukaryota</taxon>
        <taxon>Fungi</taxon>
        <taxon>Dikarya</taxon>
        <taxon>Basidiomycota</taxon>
        <taxon>Agaricomycotina</taxon>
        <taxon>Agaricomycetes</taxon>
        <taxon>Polyporales</taxon>
        <taxon>Phaeolaceae</taxon>
        <taxon>Wolfiporia</taxon>
    </lineage>
</organism>
<protein>
    <submittedName>
        <fullName evidence="1">Uncharacterized protein</fullName>
    </submittedName>
</protein>